<evidence type="ECO:0000313" key="2">
    <source>
        <dbReference type="EMBL" id="GEK16868.1"/>
    </source>
</evidence>
<reference evidence="2 3" key="1">
    <citation type="submission" date="2019-07" db="EMBL/GenBank/DDBJ databases">
        <title>Whole genome shotgun sequence of Cellulomonas persica NBRC 101101.</title>
        <authorList>
            <person name="Hosoyama A."/>
            <person name="Uohara A."/>
            <person name="Ohji S."/>
            <person name="Ichikawa N."/>
        </authorList>
    </citation>
    <scope>NUCLEOTIDE SEQUENCE [LARGE SCALE GENOMIC DNA]</scope>
    <source>
        <strain evidence="2 3">NBRC 101101</strain>
    </source>
</reference>
<feature type="region of interest" description="Disordered" evidence="1">
    <location>
        <begin position="47"/>
        <end position="67"/>
    </location>
</feature>
<proteinExistence type="predicted"/>
<sequence>MLIVEALLPAHAVGELGRRNGRGLEVVGLVELYPACASGDELVGLGEHERGAGDRTLQRSTRNEDQA</sequence>
<dbReference type="Proteomes" id="UP000321386">
    <property type="component" value="Unassembled WGS sequence"/>
</dbReference>
<comment type="caution">
    <text evidence="2">The sequence shown here is derived from an EMBL/GenBank/DDBJ whole genome shotgun (WGS) entry which is preliminary data.</text>
</comment>
<accession>A0A510UQB9</accession>
<evidence type="ECO:0000313" key="3">
    <source>
        <dbReference type="Proteomes" id="UP000321386"/>
    </source>
</evidence>
<organism evidence="2 3">
    <name type="scientific">Cellulomonas persica</name>
    <dbReference type="NCBI Taxonomy" id="76861"/>
    <lineage>
        <taxon>Bacteria</taxon>
        <taxon>Bacillati</taxon>
        <taxon>Actinomycetota</taxon>
        <taxon>Actinomycetes</taxon>
        <taxon>Micrococcales</taxon>
        <taxon>Cellulomonadaceae</taxon>
        <taxon>Cellulomonas</taxon>
    </lineage>
</organism>
<name>A0A510UQB9_9CELL</name>
<dbReference type="EMBL" id="BJUA01000002">
    <property type="protein sequence ID" value="GEK16868.1"/>
    <property type="molecule type" value="Genomic_DNA"/>
</dbReference>
<protein>
    <submittedName>
        <fullName evidence="2">Uncharacterized protein</fullName>
    </submittedName>
</protein>
<dbReference type="AlphaFoldDB" id="A0A510UQB9"/>
<gene>
    <name evidence="2" type="ORF">CPE01_06010</name>
</gene>
<evidence type="ECO:0000256" key="1">
    <source>
        <dbReference type="SAM" id="MobiDB-lite"/>
    </source>
</evidence>
<keyword evidence="3" id="KW-1185">Reference proteome</keyword>